<dbReference type="InterPro" id="IPR052838">
    <property type="entry name" value="Myosin-XVI"/>
</dbReference>
<dbReference type="GO" id="GO:0016459">
    <property type="term" value="C:myosin complex"/>
    <property type="evidence" value="ECO:0007669"/>
    <property type="project" value="UniProtKB-KW"/>
</dbReference>
<keyword evidence="3" id="KW-0547">Nucleotide-binding</keyword>
<organism evidence="12 13">
    <name type="scientific">Amazona collaria</name>
    <name type="common">yellow-billed parrot</name>
    <dbReference type="NCBI Taxonomy" id="241587"/>
    <lineage>
        <taxon>Eukaryota</taxon>
        <taxon>Metazoa</taxon>
        <taxon>Chordata</taxon>
        <taxon>Craniata</taxon>
        <taxon>Vertebrata</taxon>
        <taxon>Euteleostomi</taxon>
        <taxon>Archelosauria</taxon>
        <taxon>Archosauria</taxon>
        <taxon>Dinosauria</taxon>
        <taxon>Saurischia</taxon>
        <taxon>Theropoda</taxon>
        <taxon>Coelurosauria</taxon>
        <taxon>Aves</taxon>
        <taxon>Neognathae</taxon>
        <taxon>Neoaves</taxon>
        <taxon>Telluraves</taxon>
        <taxon>Australaves</taxon>
        <taxon>Psittaciformes</taxon>
        <taxon>Psittacidae</taxon>
        <taxon>Amazona</taxon>
    </lineage>
</organism>
<dbReference type="GO" id="GO:2000134">
    <property type="term" value="P:negative regulation of G1/S transition of mitotic cell cycle"/>
    <property type="evidence" value="ECO:0007669"/>
    <property type="project" value="TreeGrafter"/>
</dbReference>
<name>A0A8B9G9S7_9PSIT</name>
<dbReference type="Gene3D" id="1.20.5.4820">
    <property type="match status" value="1"/>
</dbReference>
<feature type="compositionally biased region" description="Low complexity" evidence="10">
    <location>
        <begin position="1605"/>
        <end position="1621"/>
    </location>
</feature>
<dbReference type="PRINTS" id="PR00193">
    <property type="entry name" value="MYOSINHEAVY"/>
</dbReference>
<dbReference type="SUPFAM" id="SSF52540">
    <property type="entry name" value="P-loop containing nucleoside triphosphate hydrolases"/>
    <property type="match status" value="1"/>
</dbReference>
<feature type="region of interest" description="Disordered" evidence="10">
    <location>
        <begin position="1564"/>
        <end position="1588"/>
    </location>
</feature>
<keyword evidence="4" id="KW-0067">ATP-binding</keyword>
<feature type="repeat" description="ANK" evidence="8">
    <location>
        <begin position="146"/>
        <end position="178"/>
    </location>
</feature>
<evidence type="ECO:0000256" key="1">
    <source>
        <dbReference type="ARBA" id="ARBA00022553"/>
    </source>
</evidence>
<evidence type="ECO:0000256" key="6">
    <source>
        <dbReference type="ARBA" id="ARBA00023123"/>
    </source>
</evidence>
<sequence length="1813" mass="202856">WWRFHGTCCCCFQLCNVFRSHEMEIEQCLLESLPLGQRQRLVKRMRCDQIKAYYEREKAFQKWEGYVKKLKHGKNRVRFNLADMIQDAIIRHDDKEVLRLLKDGADPHMLVSSGGSLLHLCARYDNAFAAEILIDRGVNVNHQDEDFWTSMHVACACDNPDIVLLLLIAGANVLLQDVNGNIALDYAIEGTESSSILLMYLEENGVDLNSLRQMKMQRSMTMLTDVRQLISNGGSVNQKNDEGVTLLHVACANGYKNVASLILDHGADINVADNQYWTPLHLAAKYGQTNLVKLLLMHWANPNLLNCSNEKPSDVAASEFIEEMLLKAEIVWEEKMKDPLAVSALSQEEPYEEIIHDMPTISNKLELTDSSLLYEIQKRFNNNQIYTYIGDILLLVNPFKELPIYSAMVTQLYLSNSGKLCSSLPPHIFSCAERYLPVYFLSYYFFTVVLQVNCILEAFGHAKTPLNDFSSCFIKYFELQFCEKQKTLIGARIYTYMLEKSRVIMQPLNQSNFHVFYLMMDGLSAEEKYTLYLSNLSAHRYLSQTAVEELMLTANPQNREKVAVLKQALGAMGFNSPEVENLFVILSAILHLGDIRFTSLTDTETAFVSDLQLLERVAGMLQVSPDELASALTTDVQYFKGDVIVRRHTIEIAEFYRDLLAKTLYGRLFSFLVNTINCYLQNQDETGSDQVFEIGVLDIFGFEEFQKNTFEQLCVNMTNEKMHQYINEVLFLQEQAECVQEGVAMETVYSASNHNAALDFFFQKPSGFLAMLDEESQSIWSVEQSLSKRIQSYLDASDTNTVYSSTRDGNGNLAPKDQGSTFTVMHYAGRVTYEIAGAIEKNKDTLSQNLVFVMKTSENVVINQLFQSKLTQTGSLVPPYHSLKVKGCKTALLKPSVTSVSGEAKKYIELSKLLKKKGTSSFLQRLERGGPTTVAVQLRKSLTDIIGKLQNCTPHSVHCIKPNNSRLPDTFDNFYVSAQLQYIGVLDMVKIIRHGYPIRLSFTDFLSRYKDLADTEAGEKKKLSAKERCHLVLQQCKLQGWQIGVRKVFLKYWHADHLNNLCLQLQKKIITCQKVVRGFLARQRLLQRMNMKQQEATSINSFLQNAEDMGLKTYDALVIQNASDIARENDRLRNEMNTAYHREKLEARNRPEEDKGGKVSEDIFADCRMPKHFHSSSVPVPMAVDSLVHSAAGSSIRSPSLHSVFSMDDSNSLPSPRKQPPPKPKRDPNTRLSASYEAVSACLSAASKETVNEVLTRPRPHSDDYSTMKKIPPRKPKRSPNTKLSGSYEEIPGQKPGDVKQTSTVAKPGVYDTVSVQRAGSADGPQHGVLSLYMSQEEEENEPVYIEMVGNAMKSIPAEAESPEQGESVYEEMKYFLPEEGSNGNGIVSVVTGSPPLLFESKKTCNIEDGPLDGNSQAALIYKDSCDIPAPFPNLLPHRPPLLVFPPTPVTCSPASDESPLTPLEVKKLPVLETNLKYPVQSEGSSPLSPQYSKSQKGENERPASPGLAVFNVSSKVTPPSTPPPPLPPPPPPVPPSVSYRASTHFAFPPDTCASFLINTGKTGTTSDLPKVPQRPNPAQLGCSSPFSKLPYSPKVARADHRKLNSNSSSSFSYSPTNSRSLTSPLDELTSLFNSGRSVLRKSAAGRKIREPEGAETNLNLRSREDPNTSDTGSETQDKNANHGTQSSNPLSSSVTAENGNSVSNGLPDENEYSRLSASNTAGSSIQRHRESHTSQVIHQLRLSENESVALQELLDWRRKLCEEREDWQQILHKTEQRITAPPPPPCKKPTLLKKGEDTSCNRLSSGIWDSTM</sequence>
<dbReference type="Gene3D" id="1.20.58.530">
    <property type="match status" value="1"/>
</dbReference>
<dbReference type="Gene3D" id="1.10.10.820">
    <property type="match status" value="1"/>
</dbReference>
<feature type="region of interest" description="Disordered" evidence="10">
    <location>
        <begin position="1600"/>
        <end position="1622"/>
    </location>
</feature>
<dbReference type="Ensembl" id="ENSACOT00000022523.1">
    <property type="protein sequence ID" value="ENSACOP00000021756.1"/>
    <property type="gene ID" value="ENSACOG00000014866.1"/>
</dbReference>
<feature type="repeat" description="ANK" evidence="8">
    <location>
        <begin position="113"/>
        <end position="145"/>
    </location>
</feature>
<dbReference type="PROSITE" id="PS50088">
    <property type="entry name" value="ANK_REPEAT"/>
    <property type="match status" value="4"/>
</dbReference>
<dbReference type="GO" id="GO:0051015">
    <property type="term" value="F:actin filament binding"/>
    <property type="evidence" value="ECO:0007669"/>
    <property type="project" value="TreeGrafter"/>
</dbReference>
<feature type="region of interest" description="Actin-binding" evidence="9">
    <location>
        <begin position="942"/>
        <end position="964"/>
    </location>
</feature>
<dbReference type="InterPro" id="IPR027417">
    <property type="entry name" value="P-loop_NTPase"/>
</dbReference>
<feature type="region of interest" description="Disordered" evidence="10">
    <location>
        <begin position="1139"/>
        <end position="1158"/>
    </location>
</feature>
<reference evidence="12" key="2">
    <citation type="submission" date="2025-09" db="UniProtKB">
        <authorList>
            <consortium name="Ensembl"/>
        </authorList>
    </citation>
    <scope>IDENTIFICATION</scope>
</reference>
<feature type="compositionally biased region" description="Polar residues" evidence="10">
    <location>
        <begin position="1714"/>
        <end position="1726"/>
    </location>
</feature>
<dbReference type="SUPFAM" id="SSF48403">
    <property type="entry name" value="Ankyrin repeat"/>
    <property type="match status" value="1"/>
</dbReference>
<keyword evidence="7" id="KW-0505">Motor protein</keyword>
<evidence type="ECO:0000256" key="7">
    <source>
        <dbReference type="ARBA" id="ARBA00023175"/>
    </source>
</evidence>
<evidence type="ECO:0000256" key="8">
    <source>
        <dbReference type="PROSITE-ProRule" id="PRU00023"/>
    </source>
</evidence>
<keyword evidence="9" id="KW-0009">Actin-binding</keyword>
<keyword evidence="5 8" id="KW-0040">ANK repeat</keyword>
<dbReference type="GO" id="GO:0005524">
    <property type="term" value="F:ATP binding"/>
    <property type="evidence" value="ECO:0007669"/>
    <property type="project" value="UniProtKB-KW"/>
</dbReference>
<dbReference type="SMART" id="SM00248">
    <property type="entry name" value="ANK"/>
    <property type="match status" value="5"/>
</dbReference>
<evidence type="ECO:0000259" key="11">
    <source>
        <dbReference type="PROSITE" id="PS51456"/>
    </source>
</evidence>
<evidence type="ECO:0000313" key="12">
    <source>
        <dbReference type="Ensembl" id="ENSACOP00000021756.1"/>
    </source>
</evidence>
<keyword evidence="6 9" id="KW-0518">Myosin</keyword>
<keyword evidence="13" id="KW-1185">Reference proteome</keyword>
<feature type="compositionally biased region" description="Polar residues" evidence="10">
    <location>
        <begin position="1682"/>
        <end position="1705"/>
    </location>
</feature>
<feature type="region of interest" description="Disordered" evidence="10">
    <location>
        <begin position="1776"/>
        <end position="1795"/>
    </location>
</feature>
<feature type="region of interest" description="Disordered" evidence="10">
    <location>
        <begin position="1639"/>
        <end position="1733"/>
    </location>
</feature>
<evidence type="ECO:0000256" key="10">
    <source>
        <dbReference type="SAM" id="MobiDB-lite"/>
    </source>
</evidence>
<feature type="compositionally biased region" description="Pro residues" evidence="10">
    <location>
        <begin position="1520"/>
        <end position="1536"/>
    </location>
</feature>
<evidence type="ECO:0000256" key="9">
    <source>
        <dbReference type="PROSITE-ProRule" id="PRU00782"/>
    </source>
</evidence>
<reference evidence="12" key="1">
    <citation type="submission" date="2025-08" db="UniProtKB">
        <authorList>
            <consortium name="Ensembl"/>
        </authorList>
    </citation>
    <scope>IDENTIFICATION</scope>
</reference>
<comment type="caution">
    <text evidence="9">Lacks conserved residue(s) required for the propagation of feature annotation.</text>
</comment>
<evidence type="ECO:0000313" key="13">
    <source>
        <dbReference type="Proteomes" id="UP000694522"/>
    </source>
</evidence>
<feature type="domain" description="Myosin motor" evidence="11">
    <location>
        <begin position="356"/>
        <end position="1063"/>
    </location>
</feature>
<evidence type="ECO:0000256" key="3">
    <source>
        <dbReference type="ARBA" id="ARBA00022741"/>
    </source>
</evidence>
<protein>
    <submittedName>
        <fullName evidence="12">Myosin XVI</fullName>
    </submittedName>
</protein>
<dbReference type="PROSITE" id="PS50096">
    <property type="entry name" value="IQ"/>
    <property type="match status" value="1"/>
</dbReference>
<dbReference type="GO" id="GO:0005654">
    <property type="term" value="C:nucleoplasm"/>
    <property type="evidence" value="ECO:0007669"/>
    <property type="project" value="TreeGrafter"/>
</dbReference>
<dbReference type="PANTHER" id="PTHR47335">
    <property type="entry name" value="UNCONVENTIONAL MYOSIN-XVI"/>
    <property type="match status" value="1"/>
</dbReference>
<dbReference type="PROSITE" id="PS51456">
    <property type="entry name" value="MYOSIN_MOTOR"/>
    <property type="match status" value="1"/>
</dbReference>
<dbReference type="InterPro" id="IPR036770">
    <property type="entry name" value="Ankyrin_rpt-contain_sf"/>
</dbReference>
<dbReference type="GO" id="GO:0048812">
    <property type="term" value="P:neuron projection morphogenesis"/>
    <property type="evidence" value="ECO:0007669"/>
    <property type="project" value="TreeGrafter"/>
</dbReference>
<dbReference type="GO" id="GO:0019903">
    <property type="term" value="F:protein phosphatase binding"/>
    <property type="evidence" value="ECO:0007669"/>
    <property type="project" value="TreeGrafter"/>
</dbReference>
<feature type="compositionally biased region" description="Polar residues" evidence="10">
    <location>
        <begin position="1196"/>
        <end position="1213"/>
    </location>
</feature>
<dbReference type="PROSITE" id="PS50297">
    <property type="entry name" value="ANK_REP_REGION"/>
    <property type="match status" value="3"/>
</dbReference>
<keyword evidence="1" id="KW-0597">Phosphoprotein</keyword>
<dbReference type="Gene3D" id="1.25.40.20">
    <property type="entry name" value="Ankyrin repeat-containing domain"/>
    <property type="match status" value="2"/>
</dbReference>
<dbReference type="GO" id="GO:0048471">
    <property type="term" value="C:perinuclear region of cytoplasm"/>
    <property type="evidence" value="ECO:0007669"/>
    <property type="project" value="TreeGrafter"/>
</dbReference>
<evidence type="ECO:0000256" key="5">
    <source>
        <dbReference type="ARBA" id="ARBA00023043"/>
    </source>
</evidence>
<proteinExistence type="inferred from homology"/>
<comment type="similarity">
    <text evidence="9">Belongs to the TRAFAC class myosin-kinesin ATPase superfamily. Myosin family.</text>
</comment>
<feature type="region of interest" description="Disordered" evidence="10">
    <location>
        <begin position="1196"/>
        <end position="1231"/>
    </location>
</feature>
<keyword evidence="2" id="KW-0677">Repeat</keyword>
<feature type="repeat" description="ANK" evidence="8">
    <location>
        <begin position="242"/>
        <end position="274"/>
    </location>
</feature>
<dbReference type="Gene3D" id="3.40.850.10">
    <property type="entry name" value="Kinesin motor domain"/>
    <property type="match status" value="2"/>
</dbReference>
<dbReference type="Pfam" id="PF15439">
    <property type="entry name" value="NYAP_N"/>
    <property type="match status" value="1"/>
</dbReference>
<dbReference type="SMART" id="SM00242">
    <property type="entry name" value="MYSc"/>
    <property type="match status" value="1"/>
</dbReference>
<dbReference type="PANTHER" id="PTHR47335:SF1">
    <property type="entry name" value="UNCONVENTIONAL MYOSIN-XVI"/>
    <property type="match status" value="1"/>
</dbReference>
<feature type="compositionally biased region" description="Basic residues" evidence="10">
    <location>
        <begin position="1271"/>
        <end position="1280"/>
    </location>
</feature>
<dbReference type="Pfam" id="PF12796">
    <property type="entry name" value="Ank_2"/>
    <property type="match status" value="2"/>
</dbReference>
<dbReference type="Pfam" id="PF00063">
    <property type="entry name" value="Myosin_head"/>
    <property type="match status" value="2"/>
</dbReference>
<dbReference type="FunFam" id="1.25.40.20:FF:000168">
    <property type="entry name" value="Myosin XVI"/>
    <property type="match status" value="1"/>
</dbReference>
<dbReference type="InterPro" id="IPR002110">
    <property type="entry name" value="Ankyrin_rpt"/>
</dbReference>
<dbReference type="GO" id="GO:0003774">
    <property type="term" value="F:cytoskeletal motor activity"/>
    <property type="evidence" value="ECO:0007669"/>
    <property type="project" value="InterPro"/>
</dbReference>
<dbReference type="InterPro" id="IPR036961">
    <property type="entry name" value="Kinesin_motor_dom_sf"/>
</dbReference>
<feature type="region of interest" description="Disordered" evidence="10">
    <location>
        <begin position="1478"/>
        <end position="1538"/>
    </location>
</feature>
<evidence type="ECO:0000256" key="2">
    <source>
        <dbReference type="ARBA" id="ARBA00022737"/>
    </source>
</evidence>
<feature type="repeat" description="ANK" evidence="8">
    <location>
        <begin position="275"/>
        <end position="307"/>
    </location>
</feature>
<feature type="compositionally biased region" description="Polar residues" evidence="10">
    <location>
        <begin position="1482"/>
        <end position="1495"/>
    </location>
</feature>
<dbReference type="Pfam" id="PF15452">
    <property type="entry name" value="NYAP_C"/>
    <property type="match status" value="1"/>
</dbReference>
<dbReference type="InterPro" id="IPR039482">
    <property type="entry name" value="NYAP_N"/>
</dbReference>
<dbReference type="InterPro" id="IPR029353">
    <property type="entry name" value="NYAP_C"/>
</dbReference>
<dbReference type="Gene3D" id="1.20.120.720">
    <property type="entry name" value="Myosin VI head, motor domain, U50 subdomain"/>
    <property type="match status" value="1"/>
</dbReference>
<dbReference type="InterPro" id="IPR001609">
    <property type="entry name" value="Myosin_head_motor_dom-like"/>
</dbReference>
<dbReference type="Proteomes" id="UP000694522">
    <property type="component" value="Unplaced"/>
</dbReference>
<evidence type="ECO:0000256" key="4">
    <source>
        <dbReference type="ARBA" id="ARBA00022840"/>
    </source>
</evidence>
<accession>A0A8B9G9S7</accession>
<feature type="region of interest" description="Disordered" evidence="10">
    <location>
        <begin position="1251"/>
        <end position="1303"/>
    </location>
</feature>
<dbReference type="GO" id="GO:0043491">
    <property type="term" value="P:phosphatidylinositol 3-kinase/protein kinase B signal transduction"/>
    <property type="evidence" value="ECO:0007669"/>
    <property type="project" value="TreeGrafter"/>
</dbReference>